<dbReference type="Proteomes" id="UP000199501">
    <property type="component" value="Unassembled WGS sequence"/>
</dbReference>
<name>A0A1G6YF22_9PSEU</name>
<dbReference type="OrthoDB" id="3638007at2"/>
<dbReference type="STRING" id="1271860.SAMN05216174_12118"/>
<dbReference type="Gene3D" id="1.20.1260.20">
    <property type="entry name" value="PPE superfamily"/>
    <property type="match status" value="1"/>
</dbReference>
<dbReference type="InterPro" id="IPR038332">
    <property type="entry name" value="PPE_sf"/>
</dbReference>
<feature type="compositionally biased region" description="Pro residues" evidence="1">
    <location>
        <begin position="262"/>
        <end position="273"/>
    </location>
</feature>
<dbReference type="EMBL" id="FMZZ01000021">
    <property type="protein sequence ID" value="SDD88205.1"/>
    <property type="molecule type" value="Genomic_DNA"/>
</dbReference>
<dbReference type="AlphaFoldDB" id="A0A1G6YF22"/>
<feature type="compositionally biased region" description="Basic and acidic residues" evidence="1">
    <location>
        <begin position="216"/>
        <end position="229"/>
    </location>
</feature>
<protein>
    <recommendedName>
        <fullName evidence="4">PPE family protein</fullName>
    </recommendedName>
</protein>
<sequence>MGPKPVVNEVGSVRSQGDLRAEVEQQVDRELRNRYGDGLFGELMAQLHRESMVNDQVRDRMAAEAGILSQGGHMRAAPSIPGMNYLAIPHSDLKNNVMEDADPGEVGRVGDAWVGLGEWMIGFQRQFSGAIAASESTWEGTSGTAARQFMADVGNYVGQAGTSAQLAGRQAQLHADALSTARAMPDPVDFDVDAANAELGTITDPVERATKYEEHMATYERSQRAHEEAAQVASGYDQSMAGASTMPAFATPPVMGAGSTPPVEPPGPPSPPPKSREPGGAFVPSQVAGPSSVGTGGPDSVTSVPPAAVSAQGFEQGQANQAGRPITSSGRPGEFSPPLGGLPIAGLGGGDQQADRRGAGRGAGPGGPRQGSAGGFGAGARPSGGFGPRGGSGFGPGTGGPGPGTGGPGPTAGGPRAGAGALAAEHAAGRGGGPAGGGSAGGGRGGAGGMGGGGGAGQGGEDTEHQRPSYLVEADPDDLFGTDEITAPPVIGQ</sequence>
<evidence type="ECO:0000313" key="2">
    <source>
        <dbReference type="EMBL" id="SDD88205.1"/>
    </source>
</evidence>
<feature type="compositionally biased region" description="Polar residues" evidence="1">
    <location>
        <begin position="313"/>
        <end position="330"/>
    </location>
</feature>
<evidence type="ECO:0008006" key="4">
    <source>
        <dbReference type="Google" id="ProtNLM"/>
    </source>
</evidence>
<organism evidence="2 3">
    <name type="scientific">Actinokineospora iranica</name>
    <dbReference type="NCBI Taxonomy" id="1271860"/>
    <lineage>
        <taxon>Bacteria</taxon>
        <taxon>Bacillati</taxon>
        <taxon>Actinomycetota</taxon>
        <taxon>Actinomycetes</taxon>
        <taxon>Pseudonocardiales</taxon>
        <taxon>Pseudonocardiaceae</taxon>
        <taxon>Actinokineospora</taxon>
    </lineage>
</organism>
<feature type="compositionally biased region" description="Gly residues" evidence="1">
    <location>
        <begin position="429"/>
        <end position="460"/>
    </location>
</feature>
<reference evidence="3" key="1">
    <citation type="submission" date="2016-10" db="EMBL/GenBank/DDBJ databases">
        <authorList>
            <person name="Varghese N."/>
            <person name="Submissions S."/>
        </authorList>
    </citation>
    <scope>NUCLEOTIDE SEQUENCE [LARGE SCALE GENOMIC DNA]</scope>
    <source>
        <strain evidence="3">IBRC-M 10403</strain>
    </source>
</reference>
<feature type="compositionally biased region" description="Gly residues" evidence="1">
    <location>
        <begin position="360"/>
        <end position="417"/>
    </location>
</feature>
<proteinExistence type="predicted"/>
<dbReference type="RefSeq" id="WP_139191038.1">
    <property type="nucleotide sequence ID" value="NZ_FMZZ01000021.1"/>
</dbReference>
<feature type="region of interest" description="Disordered" evidence="1">
    <location>
        <begin position="216"/>
        <end position="493"/>
    </location>
</feature>
<keyword evidence="3" id="KW-1185">Reference proteome</keyword>
<evidence type="ECO:0000256" key="1">
    <source>
        <dbReference type="SAM" id="MobiDB-lite"/>
    </source>
</evidence>
<gene>
    <name evidence="2" type="ORF">SAMN05216174_12118</name>
</gene>
<evidence type="ECO:0000313" key="3">
    <source>
        <dbReference type="Proteomes" id="UP000199501"/>
    </source>
</evidence>
<accession>A0A1G6YF22</accession>